<protein>
    <submittedName>
        <fullName evidence="5">Putative N-acetyltransferase san</fullName>
    </submittedName>
</protein>
<reference evidence="5 6" key="2">
    <citation type="journal article" date="2013" name="IMA Fungus">
        <title>IMA Genome-F 1: Ceratocystis fimbriata: Draft nuclear genome sequence for the plant pathogen, Ceratocystis fimbriata.</title>
        <authorList>
            <person name="Wilken P.M."/>
            <person name="Steenkamp E.T."/>
            <person name="Wingfield M.J."/>
            <person name="de Beer Z.W."/>
            <person name="Wingfield B.D."/>
        </authorList>
    </citation>
    <scope>NUCLEOTIDE SEQUENCE [LARGE SCALE GENOMIC DNA]</scope>
    <source>
        <strain evidence="5 6">CBS 114723</strain>
    </source>
</reference>
<organism evidence="5 6">
    <name type="scientific">Ceratocystis fimbriata CBS 114723</name>
    <dbReference type="NCBI Taxonomy" id="1035309"/>
    <lineage>
        <taxon>Eukaryota</taxon>
        <taxon>Fungi</taxon>
        <taxon>Dikarya</taxon>
        <taxon>Ascomycota</taxon>
        <taxon>Pezizomycotina</taxon>
        <taxon>Sordariomycetes</taxon>
        <taxon>Hypocreomycetidae</taxon>
        <taxon>Microascales</taxon>
        <taxon>Ceratocystidaceae</taxon>
        <taxon>Ceratocystis</taxon>
    </lineage>
</organism>
<reference evidence="5 6" key="1">
    <citation type="journal article" date="2013" name="Fungal Biol.">
        <title>Analysis of microsatellite markers in the genome of the plant pathogen Ceratocystis fimbriata.</title>
        <authorList>
            <person name="Simpson M.C."/>
            <person name="Wilken P.M."/>
            <person name="Coetzee M.P."/>
            <person name="Wingfield M.J."/>
            <person name="Wingfield B.D."/>
        </authorList>
    </citation>
    <scope>NUCLEOTIDE SEQUENCE [LARGE SCALE GENOMIC DNA]</scope>
    <source>
        <strain evidence="5 6">CBS 114723</strain>
    </source>
</reference>
<name>A0A2C5WRG2_9PEZI</name>
<feature type="compositionally biased region" description="Low complexity" evidence="3">
    <location>
        <begin position="302"/>
        <end position="314"/>
    </location>
</feature>
<feature type="compositionally biased region" description="Polar residues" evidence="3">
    <location>
        <begin position="327"/>
        <end position="338"/>
    </location>
</feature>
<feature type="compositionally biased region" description="Low complexity" evidence="3">
    <location>
        <begin position="44"/>
        <end position="67"/>
    </location>
</feature>
<keyword evidence="1 5" id="KW-0808">Transferase</keyword>
<dbReference type="EMBL" id="APWK03000122">
    <property type="protein sequence ID" value="PHH50608.1"/>
    <property type="molecule type" value="Genomic_DNA"/>
</dbReference>
<dbReference type="AlphaFoldDB" id="A0A2C5WRG2"/>
<sequence>MSQASITSWFKSAVSPSTTTTAVSQQPLRTSQKATPAPPPPPQSKYASPLSSSTIPSTSISPYSSRPASPPAAPLNIHPNAVLRPITAADIPAVRRVLSLMLAVYYADSFFKPISTGAHASRHSRVITWTDPVSPARPPTIVGVIVCRVESRPGHDGPESALYLQALCLLSPYRGLGLMTMALDAVTRAATTDGVKVVDAHVWTASEDALAWYARRGFRRSDTPIEGYYQKLDPASAWVVSREAVSTTEEKKDMSCASSIAGPLAAAAVKLMPFDASPATASSVTSLSSVSAAADETKSEFGPPHAAVSPSPASQVPPPSGPPRGMSFQNTAPPTSWNDLPEDMAVGSVKATTQTKTTAGSRKKRDRSYPVPTY</sequence>
<dbReference type="InterPro" id="IPR051556">
    <property type="entry name" value="N-term/lysine_N-AcTrnsfr"/>
</dbReference>
<feature type="region of interest" description="Disordered" evidence="3">
    <location>
        <begin position="1"/>
        <end position="71"/>
    </location>
</feature>
<keyword evidence="6" id="KW-1185">Reference proteome</keyword>
<dbReference type="GO" id="GO:0031415">
    <property type="term" value="C:NatA complex"/>
    <property type="evidence" value="ECO:0007669"/>
    <property type="project" value="TreeGrafter"/>
</dbReference>
<keyword evidence="2" id="KW-0012">Acyltransferase</keyword>
<feature type="domain" description="N-acetyltransferase" evidence="4">
    <location>
        <begin position="81"/>
        <end position="245"/>
    </location>
</feature>
<dbReference type="GO" id="GO:0007064">
    <property type="term" value="P:mitotic sister chromatid cohesion"/>
    <property type="evidence" value="ECO:0007669"/>
    <property type="project" value="TreeGrafter"/>
</dbReference>
<proteinExistence type="predicted"/>
<evidence type="ECO:0000256" key="1">
    <source>
        <dbReference type="ARBA" id="ARBA00022679"/>
    </source>
</evidence>
<dbReference type="SUPFAM" id="SSF55729">
    <property type="entry name" value="Acyl-CoA N-acyltransferases (Nat)"/>
    <property type="match status" value="1"/>
</dbReference>
<evidence type="ECO:0000313" key="6">
    <source>
        <dbReference type="Proteomes" id="UP000222788"/>
    </source>
</evidence>
<feature type="compositionally biased region" description="Polar residues" evidence="3">
    <location>
        <begin position="350"/>
        <end position="360"/>
    </location>
</feature>
<dbReference type="InterPro" id="IPR016181">
    <property type="entry name" value="Acyl_CoA_acyltransferase"/>
</dbReference>
<dbReference type="STRING" id="1035309.A0A2C5WRG2"/>
<evidence type="ECO:0000259" key="4">
    <source>
        <dbReference type="PROSITE" id="PS51186"/>
    </source>
</evidence>
<dbReference type="OrthoDB" id="47374at2759"/>
<dbReference type="Gene3D" id="3.40.630.30">
    <property type="match status" value="1"/>
</dbReference>
<feature type="compositionally biased region" description="Polar residues" evidence="3">
    <location>
        <begin position="1"/>
        <end position="10"/>
    </location>
</feature>
<evidence type="ECO:0000313" key="5">
    <source>
        <dbReference type="EMBL" id="PHH50608.1"/>
    </source>
</evidence>
<comment type="caution">
    <text evidence="5">The sequence shown here is derived from an EMBL/GenBank/DDBJ whole genome shotgun (WGS) entry which is preliminary data.</text>
</comment>
<gene>
    <name evidence="5" type="primary">san</name>
    <name evidence="5" type="ORF">CFIMG_007375RA00001</name>
</gene>
<dbReference type="Pfam" id="PF00583">
    <property type="entry name" value="Acetyltransf_1"/>
    <property type="match status" value="1"/>
</dbReference>
<dbReference type="PANTHER" id="PTHR42919:SF8">
    <property type="entry name" value="N-ALPHA-ACETYLTRANSFERASE 50"/>
    <property type="match status" value="1"/>
</dbReference>
<accession>A0A2C5WRG2</accession>
<dbReference type="PANTHER" id="PTHR42919">
    <property type="entry name" value="N-ALPHA-ACETYLTRANSFERASE"/>
    <property type="match status" value="1"/>
</dbReference>
<feature type="compositionally biased region" description="Low complexity" evidence="3">
    <location>
        <begin position="12"/>
        <end position="35"/>
    </location>
</feature>
<dbReference type="Proteomes" id="UP000222788">
    <property type="component" value="Unassembled WGS sequence"/>
</dbReference>
<dbReference type="PROSITE" id="PS51186">
    <property type="entry name" value="GNAT"/>
    <property type="match status" value="1"/>
</dbReference>
<dbReference type="GO" id="GO:0016747">
    <property type="term" value="F:acyltransferase activity, transferring groups other than amino-acyl groups"/>
    <property type="evidence" value="ECO:0007669"/>
    <property type="project" value="InterPro"/>
</dbReference>
<evidence type="ECO:0000256" key="2">
    <source>
        <dbReference type="ARBA" id="ARBA00023315"/>
    </source>
</evidence>
<feature type="region of interest" description="Disordered" evidence="3">
    <location>
        <begin position="295"/>
        <end position="374"/>
    </location>
</feature>
<evidence type="ECO:0000256" key="3">
    <source>
        <dbReference type="SAM" id="MobiDB-lite"/>
    </source>
</evidence>
<dbReference type="InterPro" id="IPR000182">
    <property type="entry name" value="GNAT_dom"/>
</dbReference>